<protein>
    <recommendedName>
        <fullName evidence="4 14">Undecaprenyl-diphosphatase</fullName>
        <ecNumber evidence="3 14">3.6.1.27</ecNumber>
    </recommendedName>
    <alternativeName>
        <fullName evidence="12 14">Bacitracin resistance protein</fullName>
    </alternativeName>
    <alternativeName>
        <fullName evidence="11 14">Undecaprenyl pyrophosphate phosphatase</fullName>
    </alternativeName>
</protein>
<sequence length="246" mass="26158">MNIFQALILGIIQGLTEFLPISSSGHLVAAQKLMGIEVPPVSFDILVHVATLGAIFWWLRDKLRRLSVKTWVLVAVGSVPAAIFGLLIRPYTERVFNDMPLLGWGWIVSGVWLLATVGRAGKKSIGWLAAIMIGVAQAVAILPSVSRSGSTIATALLLGVKREEAMTFSLLLAIPAIVGAQLVDIGNLINSGNSLLVNGVGFIAAGIIGVAALKIIQVALNTDKFHWFGWYCLVLGGGILIWQGGK</sequence>
<dbReference type="GO" id="GO:0009252">
    <property type="term" value="P:peptidoglycan biosynthetic process"/>
    <property type="evidence" value="ECO:0007669"/>
    <property type="project" value="UniProtKB-KW"/>
</dbReference>
<evidence type="ECO:0000256" key="14">
    <source>
        <dbReference type="HAMAP-Rule" id="MF_01006"/>
    </source>
</evidence>
<evidence type="ECO:0000256" key="2">
    <source>
        <dbReference type="ARBA" id="ARBA00010621"/>
    </source>
</evidence>
<comment type="miscellaneous">
    <text evidence="14">Bacitracin is thought to be involved in the inhibition of peptidoglycan synthesis by sequestering undecaprenyl diphosphate, thereby reducing the pool of lipid carrier available.</text>
</comment>
<evidence type="ECO:0000256" key="7">
    <source>
        <dbReference type="ARBA" id="ARBA00022801"/>
    </source>
</evidence>
<dbReference type="Proteomes" id="UP000177324">
    <property type="component" value="Unassembled WGS sequence"/>
</dbReference>
<feature type="transmembrane region" description="Helical" evidence="14">
    <location>
        <begin position="125"/>
        <end position="145"/>
    </location>
</feature>
<name>A0A1G1VR59_9BACT</name>
<gene>
    <name evidence="14" type="primary">uppP</name>
    <name evidence="15" type="ORF">A2784_01645</name>
</gene>
<evidence type="ECO:0000256" key="5">
    <source>
        <dbReference type="ARBA" id="ARBA00022475"/>
    </source>
</evidence>
<feature type="transmembrane region" description="Helical" evidence="14">
    <location>
        <begin position="228"/>
        <end position="245"/>
    </location>
</feature>
<keyword evidence="5 14" id="KW-1003">Cell membrane</keyword>
<feature type="transmembrane region" description="Helical" evidence="14">
    <location>
        <begin position="71"/>
        <end position="89"/>
    </location>
</feature>
<keyword evidence="8 14" id="KW-1133">Transmembrane helix</keyword>
<keyword evidence="10 14" id="KW-0046">Antibiotic resistance</keyword>
<dbReference type="Pfam" id="PF02673">
    <property type="entry name" value="BacA"/>
    <property type="match status" value="1"/>
</dbReference>
<comment type="function">
    <text evidence="14">Catalyzes the dephosphorylation of undecaprenyl diphosphate (UPP). Confers resistance to bacitracin.</text>
</comment>
<evidence type="ECO:0000256" key="12">
    <source>
        <dbReference type="ARBA" id="ARBA00032932"/>
    </source>
</evidence>
<keyword evidence="14" id="KW-0133">Cell shape</keyword>
<evidence type="ECO:0000256" key="13">
    <source>
        <dbReference type="ARBA" id="ARBA00047594"/>
    </source>
</evidence>
<feature type="transmembrane region" description="Helical" evidence="14">
    <location>
        <begin position="101"/>
        <end position="118"/>
    </location>
</feature>
<dbReference type="EMBL" id="MHCH01000014">
    <property type="protein sequence ID" value="OGY17883.1"/>
    <property type="molecule type" value="Genomic_DNA"/>
</dbReference>
<comment type="similarity">
    <text evidence="2 14">Belongs to the UppP family.</text>
</comment>
<keyword evidence="7 14" id="KW-0378">Hydrolase</keyword>
<organism evidence="15 16">
    <name type="scientific">Candidatus Chisholmbacteria bacterium RIFCSPHIGHO2_01_FULL_48_12</name>
    <dbReference type="NCBI Taxonomy" id="1797589"/>
    <lineage>
        <taxon>Bacteria</taxon>
        <taxon>Candidatus Chisholmiibacteriota</taxon>
    </lineage>
</organism>
<comment type="subcellular location">
    <subcellularLocation>
        <location evidence="1 14">Cell membrane</location>
        <topology evidence="1 14">Multi-pass membrane protein</topology>
    </subcellularLocation>
</comment>
<evidence type="ECO:0000313" key="15">
    <source>
        <dbReference type="EMBL" id="OGY17883.1"/>
    </source>
</evidence>
<dbReference type="GO" id="GO:0008360">
    <property type="term" value="P:regulation of cell shape"/>
    <property type="evidence" value="ECO:0007669"/>
    <property type="project" value="UniProtKB-KW"/>
</dbReference>
<dbReference type="GO" id="GO:0046677">
    <property type="term" value="P:response to antibiotic"/>
    <property type="evidence" value="ECO:0007669"/>
    <property type="project" value="UniProtKB-UniRule"/>
</dbReference>
<dbReference type="AlphaFoldDB" id="A0A1G1VR59"/>
<dbReference type="PANTHER" id="PTHR30622:SF2">
    <property type="entry name" value="UNDECAPRENYL-DIPHOSPHATASE"/>
    <property type="match status" value="1"/>
</dbReference>
<keyword evidence="14" id="KW-0573">Peptidoglycan synthesis</keyword>
<keyword evidence="6 14" id="KW-0812">Transmembrane</keyword>
<evidence type="ECO:0000313" key="16">
    <source>
        <dbReference type="Proteomes" id="UP000177324"/>
    </source>
</evidence>
<dbReference type="STRING" id="1797589.A2784_01645"/>
<keyword evidence="14" id="KW-0961">Cell wall biogenesis/degradation</keyword>
<evidence type="ECO:0000256" key="6">
    <source>
        <dbReference type="ARBA" id="ARBA00022692"/>
    </source>
</evidence>
<evidence type="ECO:0000256" key="4">
    <source>
        <dbReference type="ARBA" id="ARBA00021581"/>
    </source>
</evidence>
<feature type="transmembrane region" description="Helical" evidence="14">
    <location>
        <begin position="195"/>
        <end position="216"/>
    </location>
</feature>
<reference evidence="15 16" key="1">
    <citation type="journal article" date="2016" name="Nat. Commun.">
        <title>Thousands of microbial genomes shed light on interconnected biogeochemical processes in an aquifer system.</title>
        <authorList>
            <person name="Anantharaman K."/>
            <person name="Brown C.T."/>
            <person name="Hug L.A."/>
            <person name="Sharon I."/>
            <person name="Castelle C.J."/>
            <person name="Probst A.J."/>
            <person name="Thomas B.C."/>
            <person name="Singh A."/>
            <person name="Wilkins M.J."/>
            <person name="Karaoz U."/>
            <person name="Brodie E.L."/>
            <person name="Williams K.H."/>
            <person name="Hubbard S.S."/>
            <person name="Banfield J.F."/>
        </authorList>
    </citation>
    <scope>NUCLEOTIDE SEQUENCE [LARGE SCALE GENOMIC DNA]</scope>
</reference>
<comment type="catalytic activity">
    <reaction evidence="13 14">
        <text>di-trans,octa-cis-undecaprenyl diphosphate + H2O = di-trans,octa-cis-undecaprenyl phosphate + phosphate + H(+)</text>
        <dbReference type="Rhea" id="RHEA:28094"/>
        <dbReference type="ChEBI" id="CHEBI:15377"/>
        <dbReference type="ChEBI" id="CHEBI:15378"/>
        <dbReference type="ChEBI" id="CHEBI:43474"/>
        <dbReference type="ChEBI" id="CHEBI:58405"/>
        <dbReference type="ChEBI" id="CHEBI:60392"/>
        <dbReference type="EC" id="3.6.1.27"/>
    </reaction>
</comment>
<accession>A0A1G1VR59</accession>
<evidence type="ECO:0000256" key="10">
    <source>
        <dbReference type="ARBA" id="ARBA00023251"/>
    </source>
</evidence>
<keyword evidence="9 14" id="KW-0472">Membrane</keyword>
<evidence type="ECO:0000256" key="9">
    <source>
        <dbReference type="ARBA" id="ARBA00023136"/>
    </source>
</evidence>
<proteinExistence type="inferred from homology"/>
<dbReference type="GO" id="GO:0071555">
    <property type="term" value="P:cell wall organization"/>
    <property type="evidence" value="ECO:0007669"/>
    <property type="project" value="UniProtKB-KW"/>
</dbReference>
<evidence type="ECO:0000256" key="11">
    <source>
        <dbReference type="ARBA" id="ARBA00032707"/>
    </source>
</evidence>
<evidence type="ECO:0000256" key="3">
    <source>
        <dbReference type="ARBA" id="ARBA00012374"/>
    </source>
</evidence>
<dbReference type="InterPro" id="IPR003824">
    <property type="entry name" value="UppP"/>
</dbReference>
<dbReference type="PANTHER" id="PTHR30622">
    <property type="entry name" value="UNDECAPRENYL-DIPHOSPHATASE"/>
    <property type="match status" value="1"/>
</dbReference>
<comment type="caution">
    <text evidence="15">The sequence shown here is derived from an EMBL/GenBank/DDBJ whole genome shotgun (WGS) entry which is preliminary data.</text>
</comment>
<evidence type="ECO:0000256" key="1">
    <source>
        <dbReference type="ARBA" id="ARBA00004651"/>
    </source>
</evidence>
<dbReference type="HAMAP" id="MF_01006">
    <property type="entry name" value="Undec_diphosphatase"/>
    <property type="match status" value="1"/>
</dbReference>
<dbReference type="GO" id="GO:0005886">
    <property type="term" value="C:plasma membrane"/>
    <property type="evidence" value="ECO:0007669"/>
    <property type="project" value="UniProtKB-SubCell"/>
</dbReference>
<feature type="transmembrane region" description="Helical" evidence="14">
    <location>
        <begin position="40"/>
        <end position="59"/>
    </location>
</feature>
<dbReference type="EC" id="3.6.1.27" evidence="3 14"/>
<dbReference type="GO" id="GO:0050380">
    <property type="term" value="F:undecaprenyl-diphosphatase activity"/>
    <property type="evidence" value="ECO:0007669"/>
    <property type="project" value="UniProtKB-UniRule"/>
</dbReference>
<feature type="transmembrane region" description="Helical" evidence="14">
    <location>
        <begin position="165"/>
        <end position="183"/>
    </location>
</feature>
<evidence type="ECO:0000256" key="8">
    <source>
        <dbReference type="ARBA" id="ARBA00022989"/>
    </source>
</evidence>